<dbReference type="GO" id="GO:0051123">
    <property type="term" value="P:RNA polymerase II preinitiation complex assembly"/>
    <property type="evidence" value="ECO:0007669"/>
    <property type="project" value="TreeGrafter"/>
</dbReference>
<proteinExistence type="predicted"/>
<gene>
    <name evidence="4" type="ORF">TUBRATIS_007920</name>
</gene>
<feature type="domain" description="Transcription factor CBF/NF-Y/archaeal histone" evidence="3">
    <location>
        <begin position="13"/>
        <end position="77"/>
    </location>
</feature>
<dbReference type="SUPFAM" id="SSF47113">
    <property type="entry name" value="Histone-fold"/>
    <property type="match status" value="1"/>
</dbReference>
<keyword evidence="2" id="KW-0539">Nucleus</keyword>
<comment type="caution">
    <text evidence="4">The sequence shown here is derived from an EMBL/GenBank/DDBJ whole genome shotgun (WGS) entry which is preliminary data.</text>
</comment>
<dbReference type="CDD" id="cd22905">
    <property type="entry name" value="HFD_Dr1"/>
    <property type="match status" value="1"/>
</dbReference>
<dbReference type="InterPro" id="IPR003958">
    <property type="entry name" value="CBFA_NFYB_domain"/>
</dbReference>
<dbReference type="EMBL" id="RCSS01000159">
    <property type="protein sequence ID" value="RVD92691.1"/>
    <property type="molecule type" value="Genomic_DNA"/>
</dbReference>
<dbReference type="GO" id="GO:0016251">
    <property type="term" value="F:RNA polymerase II general transcription initiation factor activity"/>
    <property type="evidence" value="ECO:0007669"/>
    <property type="project" value="TreeGrafter"/>
</dbReference>
<evidence type="ECO:0000313" key="4">
    <source>
        <dbReference type="EMBL" id="RVD92691.1"/>
    </source>
</evidence>
<dbReference type="GO" id="GO:0046982">
    <property type="term" value="F:protein heterodimerization activity"/>
    <property type="evidence" value="ECO:0007669"/>
    <property type="project" value="InterPro"/>
</dbReference>
<dbReference type="Pfam" id="PF00808">
    <property type="entry name" value="CBFD_NFYB_HMF"/>
    <property type="match status" value="1"/>
</dbReference>
<dbReference type="PANTHER" id="PTHR46138">
    <property type="entry name" value="PROTEIN DR1"/>
    <property type="match status" value="1"/>
</dbReference>
<accession>A0A437ANA1</accession>
<dbReference type="OrthoDB" id="601405at2759"/>
<dbReference type="InterPro" id="IPR009072">
    <property type="entry name" value="Histone-fold"/>
</dbReference>
<comment type="subcellular location">
    <subcellularLocation>
        <location evidence="1">Nucleus</location>
    </subcellularLocation>
</comment>
<keyword evidence="5" id="KW-1185">Reference proteome</keyword>
<evidence type="ECO:0000313" key="5">
    <source>
        <dbReference type="Proteomes" id="UP000282876"/>
    </source>
</evidence>
<dbReference type="AlphaFoldDB" id="A0A437ANA1"/>
<dbReference type="GO" id="GO:0017025">
    <property type="term" value="F:TBP-class protein binding"/>
    <property type="evidence" value="ECO:0007669"/>
    <property type="project" value="TreeGrafter"/>
</dbReference>
<evidence type="ECO:0000259" key="3">
    <source>
        <dbReference type="Pfam" id="PF00808"/>
    </source>
</evidence>
<dbReference type="GO" id="GO:0000122">
    <property type="term" value="P:negative regulation of transcription by RNA polymerase II"/>
    <property type="evidence" value="ECO:0007669"/>
    <property type="project" value="InterPro"/>
</dbReference>
<name>A0A437ANA1_9MICR</name>
<organism evidence="4 5">
    <name type="scientific">Tubulinosema ratisbonensis</name>
    <dbReference type="NCBI Taxonomy" id="291195"/>
    <lineage>
        <taxon>Eukaryota</taxon>
        <taxon>Fungi</taxon>
        <taxon>Fungi incertae sedis</taxon>
        <taxon>Microsporidia</taxon>
        <taxon>Tubulinosematoidea</taxon>
        <taxon>Tubulinosematidae</taxon>
        <taxon>Tubulinosema</taxon>
    </lineage>
</organism>
<evidence type="ECO:0000256" key="2">
    <source>
        <dbReference type="ARBA" id="ARBA00023242"/>
    </source>
</evidence>
<dbReference type="STRING" id="291195.A0A437ANA1"/>
<dbReference type="PANTHER" id="PTHR46138:SF1">
    <property type="entry name" value="PROTEIN DR1"/>
    <property type="match status" value="1"/>
</dbReference>
<protein>
    <submittedName>
        <fullName evidence="4">Class 2 transcription repressor NC2 subunit</fullName>
    </submittedName>
</protein>
<dbReference type="Gene3D" id="1.10.20.10">
    <property type="entry name" value="Histone, subunit A"/>
    <property type="match status" value="1"/>
</dbReference>
<reference evidence="4 5" key="1">
    <citation type="submission" date="2018-10" db="EMBL/GenBank/DDBJ databases">
        <title>Draft genome sequence of the microsporidian Tubulinosema ratisbonensis.</title>
        <authorList>
            <person name="Polonais V."/>
            <person name="Peyretaillade E."/>
            <person name="Niehus S."/>
            <person name="Wawrzyniak I."/>
            <person name="Franchet A."/>
            <person name="Gaspin C."/>
            <person name="Reichstadt M."/>
            <person name="Belser C."/>
            <person name="Labadie K."/>
            <person name="Delbac F."/>
            <person name="Ferrandon D."/>
        </authorList>
    </citation>
    <scope>NUCLEOTIDE SEQUENCE [LARGE SCALE GENOMIC DNA]</scope>
    <source>
        <strain evidence="4 5">Franzen</strain>
    </source>
</reference>
<dbReference type="InterPro" id="IPR042225">
    <property type="entry name" value="Ncb2"/>
</dbReference>
<evidence type="ECO:0000256" key="1">
    <source>
        <dbReference type="ARBA" id="ARBA00004123"/>
    </source>
</evidence>
<dbReference type="GO" id="GO:0017054">
    <property type="term" value="C:negative cofactor 2 complex"/>
    <property type="evidence" value="ECO:0007669"/>
    <property type="project" value="InterPro"/>
</dbReference>
<dbReference type="Proteomes" id="UP000282876">
    <property type="component" value="Unassembled WGS sequence"/>
</dbReference>
<dbReference type="VEuPathDB" id="MicrosporidiaDB:TUBRATIS_007920"/>
<sequence>MEENESKNEGDVTLPKACMDRLFQTALPKATKLSKEAREFFKDLGIKFIQIITVAAHKICENESKKTIVPDHIFKALEELGFIEYVDECKKTLTDYLELSKRRPSKKNTFEESGLTMEELLEKQKKLFEEAKKEMDKTLEDESLSEE</sequence>